<name>A0ABD3AYF3_9GENT</name>
<keyword evidence="2" id="KW-1185">Reference proteome</keyword>
<reference evidence="1 2" key="1">
    <citation type="submission" date="2024-11" db="EMBL/GenBank/DDBJ databases">
        <title>A near-complete genome assembly of Cinchona calisaya.</title>
        <authorList>
            <person name="Lian D.C."/>
            <person name="Zhao X.W."/>
            <person name="Wei L."/>
        </authorList>
    </citation>
    <scope>NUCLEOTIDE SEQUENCE [LARGE SCALE GENOMIC DNA]</scope>
    <source>
        <tissue evidence="1">Nenye</tissue>
    </source>
</reference>
<evidence type="ECO:0000313" key="1">
    <source>
        <dbReference type="EMBL" id="KAL3536290.1"/>
    </source>
</evidence>
<dbReference type="EMBL" id="JBJUIK010000002">
    <property type="protein sequence ID" value="KAL3536290.1"/>
    <property type="molecule type" value="Genomic_DNA"/>
</dbReference>
<organism evidence="1 2">
    <name type="scientific">Cinchona calisaya</name>
    <dbReference type="NCBI Taxonomy" id="153742"/>
    <lineage>
        <taxon>Eukaryota</taxon>
        <taxon>Viridiplantae</taxon>
        <taxon>Streptophyta</taxon>
        <taxon>Embryophyta</taxon>
        <taxon>Tracheophyta</taxon>
        <taxon>Spermatophyta</taxon>
        <taxon>Magnoliopsida</taxon>
        <taxon>eudicotyledons</taxon>
        <taxon>Gunneridae</taxon>
        <taxon>Pentapetalae</taxon>
        <taxon>asterids</taxon>
        <taxon>lamiids</taxon>
        <taxon>Gentianales</taxon>
        <taxon>Rubiaceae</taxon>
        <taxon>Cinchonoideae</taxon>
        <taxon>Cinchoneae</taxon>
        <taxon>Cinchona</taxon>
    </lineage>
</organism>
<comment type="caution">
    <text evidence="1">The sequence shown here is derived from an EMBL/GenBank/DDBJ whole genome shotgun (WGS) entry which is preliminary data.</text>
</comment>
<evidence type="ECO:0008006" key="3">
    <source>
        <dbReference type="Google" id="ProtNLM"/>
    </source>
</evidence>
<dbReference type="AlphaFoldDB" id="A0ABD3AYF3"/>
<gene>
    <name evidence="1" type="ORF">ACH5RR_004751</name>
</gene>
<proteinExistence type="predicted"/>
<protein>
    <recommendedName>
        <fullName evidence="3">FZ domain-containing protein</fullName>
    </recommendedName>
</protein>
<evidence type="ECO:0000313" key="2">
    <source>
        <dbReference type="Proteomes" id="UP001630127"/>
    </source>
</evidence>
<accession>A0ABD3AYF3</accession>
<sequence length="166" mass="18692">MIVEGILPLPMVLYCNWRSLKRSANYQFHFCGSVIDEQGMYPPTECLADLKMVPQNSSDASALCSFLQFDASDLQGCNKLLVTSLVLKPCTEACLSYFVELEPNSSNLHKKLSPSLLFFFPISFCQLLQQTFVFPFTFSPLIFSRLLSDLSNQPTPRMGVHHAENP</sequence>
<dbReference type="Proteomes" id="UP001630127">
    <property type="component" value="Unassembled WGS sequence"/>
</dbReference>